<dbReference type="Proteomes" id="UP000000333">
    <property type="component" value="Chromosome"/>
</dbReference>
<dbReference type="GO" id="GO:0030313">
    <property type="term" value="C:cell envelope"/>
    <property type="evidence" value="ECO:0007669"/>
    <property type="project" value="UniProtKB-SubCell"/>
</dbReference>
<dbReference type="PANTHER" id="PTHR35936:SF17">
    <property type="entry name" value="ARGININE-BINDING EXTRACELLULAR PROTEIN ARTP"/>
    <property type="match status" value="1"/>
</dbReference>
<proteinExistence type="inferred from homology"/>
<dbReference type="NCBIfam" id="TIGR01409">
    <property type="entry name" value="TAT_signal_seq"/>
    <property type="match status" value="1"/>
</dbReference>
<dbReference type="CDD" id="cd13530">
    <property type="entry name" value="PBP2_peptides_like"/>
    <property type="match status" value="1"/>
</dbReference>
<dbReference type="PANTHER" id="PTHR35936">
    <property type="entry name" value="MEMBRANE-BOUND LYTIC MUREIN TRANSGLYCOSYLASE F"/>
    <property type="match status" value="1"/>
</dbReference>
<dbReference type="HOGENOM" id="CLU_019602_18_2_11"/>
<sequence length="305" mass="32346">MTVGGRTDDGRTKQIGTETIMYDTTRRNFLTMCGLGLAAVGLAGCGSQSDSSRSDGTQTGGAASSDTTTQAGYTLVEDGRLTLISNFYFPPFVSMDEKTGDYEGFDVDLYKAICAKLGLEPNILPTVQFDTIVPTIKQGGKADVSLGAITITDEREQEIDFSDPYLDSNQALVVKAASAATDAAALDVSGTQVAVQSGTTGEAWARENIPNATIVPLDDIIQCLTGVQSGLYQASVCDLPVASYEIGIAYTDLRTAMEIPTGEQYGVVVSKDNPKLTEAINQALKDLKEDGTVDGLEQRWFGTTL</sequence>
<evidence type="ECO:0000313" key="8">
    <source>
        <dbReference type="EMBL" id="ADK67543.1"/>
    </source>
</evidence>
<reference evidence="8 9" key="1">
    <citation type="journal article" date="2010" name="Stand. Genomic Sci.">
        <title>Complete genome sequence of Olsenella uli type strain (VPI D76D-27C).</title>
        <authorList>
            <person name="Goker M."/>
            <person name="Held B."/>
            <person name="Lucas S."/>
            <person name="Nolan M."/>
            <person name="Yasawong M."/>
            <person name="Glavina Del Rio T."/>
            <person name="Tice H."/>
            <person name="Cheng J.F."/>
            <person name="Bruce D."/>
            <person name="Detter J.C."/>
            <person name="Tapia R."/>
            <person name="Han C."/>
            <person name="Goodwin L."/>
            <person name="Pitluck S."/>
            <person name="Liolios K."/>
            <person name="Ivanova N."/>
            <person name="Mavromatis K."/>
            <person name="Mikhailova N."/>
            <person name="Pati A."/>
            <person name="Chen A."/>
            <person name="Palaniappan K."/>
            <person name="Land M."/>
            <person name="Hauser L."/>
            <person name="Chang Y.J."/>
            <person name="Jeffries C.D."/>
            <person name="Rohde M."/>
            <person name="Sikorski J."/>
            <person name="Pukall R."/>
            <person name="Woyke T."/>
            <person name="Bristow J."/>
            <person name="Eisen J.A."/>
            <person name="Markowitz V."/>
            <person name="Hugenholtz P."/>
            <person name="Kyrpides N.C."/>
            <person name="Klenk H.P."/>
            <person name="Lapidus A."/>
        </authorList>
    </citation>
    <scope>NUCLEOTIDE SEQUENCE [LARGE SCALE GENOMIC DNA]</scope>
    <source>
        <strain evidence="9">ATCC 49627 / DSM 7084 / CIP 109912 / JCM 12494 / NCIMB 702895 / VPI D76D-27C</strain>
    </source>
</reference>
<evidence type="ECO:0000313" key="9">
    <source>
        <dbReference type="Proteomes" id="UP000000333"/>
    </source>
</evidence>
<dbReference type="SMART" id="SM00062">
    <property type="entry name" value="PBPb"/>
    <property type="match status" value="1"/>
</dbReference>
<dbReference type="STRING" id="633147.Olsu_0419"/>
<evidence type="ECO:0000256" key="4">
    <source>
        <dbReference type="RuleBase" id="RU003744"/>
    </source>
</evidence>
<dbReference type="Pfam" id="PF00497">
    <property type="entry name" value="SBP_bac_3"/>
    <property type="match status" value="1"/>
</dbReference>
<dbReference type="InterPro" id="IPR006311">
    <property type="entry name" value="TAT_signal"/>
</dbReference>
<dbReference type="SUPFAM" id="SSF53850">
    <property type="entry name" value="Periplasmic binding protein-like II"/>
    <property type="match status" value="1"/>
</dbReference>
<feature type="domain" description="Ionotropic glutamate receptor C-terminal" evidence="7">
    <location>
        <begin position="80"/>
        <end position="303"/>
    </location>
</feature>
<dbReference type="Gene3D" id="3.40.190.10">
    <property type="entry name" value="Periplasmic binding protein-like II"/>
    <property type="match status" value="2"/>
</dbReference>
<evidence type="ECO:0000256" key="3">
    <source>
        <dbReference type="ARBA" id="ARBA00022729"/>
    </source>
</evidence>
<evidence type="ECO:0000259" key="6">
    <source>
        <dbReference type="SMART" id="SM00062"/>
    </source>
</evidence>
<dbReference type="EMBL" id="CP002106">
    <property type="protein sequence ID" value="ADK67543.1"/>
    <property type="molecule type" value="Genomic_DNA"/>
</dbReference>
<comment type="similarity">
    <text evidence="2 4">Belongs to the bacterial solute-binding protein 3 family.</text>
</comment>
<feature type="domain" description="Solute-binding protein family 3/N-terminal" evidence="6">
    <location>
        <begin position="80"/>
        <end position="304"/>
    </location>
</feature>
<feature type="region of interest" description="Disordered" evidence="5">
    <location>
        <begin position="48"/>
        <end position="67"/>
    </location>
</feature>
<dbReference type="InterPro" id="IPR019546">
    <property type="entry name" value="TAT_signal_bac_arc"/>
</dbReference>
<evidence type="ECO:0000256" key="1">
    <source>
        <dbReference type="ARBA" id="ARBA00004196"/>
    </source>
</evidence>
<keyword evidence="9" id="KW-1185">Reference proteome</keyword>
<gene>
    <name evidence="8" type="ordered locus">Olsu_0419</name>
</gene>
<dbReference type="InterPro" id="IPR018313">
    <property type="entry name" value="SBP_3_CS"/>
</dbReference>
<comment type="subcellular location">
    <subcellularLocation>
        <location evidence="1">Cell envelope</location>
    </subcellularLocation>
</comment>
<dbReference type="AlphaFoldDB" id="E1QYS9"/>
<dbReference type="PROSITE" id="PS51318">
    <property type="entry name" value="TAT"/>
    <property type="match status" value="1"/>
</dbReference>
<protein>
    <submittedName>
        <fullName evidence="8">Amino acid ABC transporter substrate-binding protein, PAAT family</fullName>
    </submittedName>
</protein>
<name>E1QYS9_OLSUV</name>
<accession>E1QYS9</accession>
<dbReference type="PROSITE" id="PS01039">
    <property type="entry name" value="SBP_BACTERIAL_3"/>
    <property type="match status" value="1"/>
</dbReference>
<dbReference type="InterPro" id="IPR001638">
    <property type="entry name" value="Solute-binding_3/MltF_N"/>
</dbReference>
<dbReference type="GO" id="GO:0015276">
    <property type="term" value="F:ligand-gated monoatomic ion channel activity"/>
    <property type="evidence" value="ECO:0007669"/>
    <property type="project" value="InterPro"/>
</dbReference>
<dbReference type="KEGG" id="ols:Olsu_0419"/>
<dbReference type="eggNOG" id="COG0834">
    <property type="taxonomic scope" value="Bacteria"/>
</dbReference>
<organism evidence="8 9">
    <name type="scientific">Olsenella uli (strain ATCC 49627 / DSM 7084 / CCUG 31166 / CIP 109912 / JCM 12494 / LMG 11480 / NCIMB 702895 / VPI D76D-27C)</name>
    <name type="common">Lactobacillus uli</name>
    <dbReference type="NCBI Taxonomy" id="633147"/>
    <lineage>
        <taxon>Bacteria</taxon>
        <taxon>Bacillati</taxon>
        <taxon>Actinomycetota</taxon>
        <taxon>Coriobacteriia</taxon>
        <taxon>Coriobacteriales</taxon>
        <taxon>Atopobiaceae</taxon>
        <taxon>Olsenella</taxon>
    </lineage>
</organism>
<evidence type="ECO:0000256" key="2">
    <source>
        <dbReference type="ARBA" id="ARBA00010333"/>
    </source>
</evidence>
<keyword evidence="3" id="KW-0732">Signal</keyword>
<dbReference type="InterPro" id="IPR001320">
    <property type="entry name" value="Iontro_rcpt_C"/>
</dbReference>
<dbReference type="SMART" id="SM00079">
    <property type="entry name" value="PBPe"/>
    <property type="match status" value="1"/>
</dbReference>
<evidence type="ECO:0000259" key="7">
    <source>
        <dbReference type="SMART" id="SM00079"/>
    </source>
</evidence>
<dbReference type="GO" id="GO:0016020">
    <property type="term" value="C:membrane"/>
    <property type="evidence" value="ECO:0007669"/>
    <property type="project" value="InterPro"/>
</dbReference>
<evidence type="ECO:0000256" key="5">
    <source>
        <dbReference type="SAM" id="MobiDB-lite"/>
    </source>
</evidence>